<evidence type="ECO:0000259" key="1">
    <source>
        <dbReference type="Pfam" id="PF25273"/>
    </source>
</evidence>
<evidence type="ECO:0000313" key="3">
    <source>
        <dbReference type="Proteomes" id="UP000478052"/>
    </source>
</evidence>
<dbReference type="InterPro" id="IPR057191">
    <property type="entry name" value="DUF7869"/>
</dbReference>
<protein>
    <recommendedName>
        <fullName evidence="1">DUF7869 domain-containing protein</fullName>
    </recommendedName>
</protein>
<accession>A0A6G0YCB1</accession>
<organism evidence="2 3">
    <name type="scientific">Aphis craccivora</name>
    <name type="common">Cowpea aphid</name>
    <dbReference type="NCBI Taxonomy" id="307492"/>
    <lineage>
        <taxon>Eukaryota</taxon>
        <taxon>Metazoa</taxon>
        <taxon>Ecdysozoa</taxon>
        <taxon>Arthropoda</taxon>
        <taxon>Hexapoda</taxon>
        <taxon>Insecta</taxon>
        <taxon>Pterygota</taxon>
        <taxon>Neoptera</taxon>
        <taxon>Paraneoptera</taxon>
        <taxon>Hemiptera</taxon>
        <taxon>Sternorrhyncha</taxon>
        <taxon>Aphidomorpha</taxon>
        <taxon>Aphidoidea</taxon>
        <taxon>Aphididae</taxon>
        <taxon>Aphidini</taxon>
        <taxon>Aphis</taxon>
        <taxon>Aphis</taxon>
    </lineage>
</organism>
<proteinExistence type="predicted"/>
<name>A0A6G0YCB1_APHCR</name>
<dbReference type="OrthoDB" id="6629246at2759"/>
<reference evidence="2 3" key="1">
    <citation type="submission" date="2019-08" db="EMBL/GenBank/DDBJ databases">
        <title>Whole genome of Aphis craccivora.</title>
        <authorList>
            <person name="Voronova N.V."/>
            <person name="Shulinski R.S."/>
            <person name="Bandarenka Y.V."/>
            <person name="Zhorov D.G."/>
            <person name="Warner D."/>
        </authorList>
    </citation>
    <scope>NUCLEOTIDE SEQUENCE [LARGE SCALE GENOMIC DNA]</scope>
    <source>
        <strain evidence="2">180601</strain>
        <tissue evidence="2">Whole Body</tissue>
    </source>
</reference>
<dbReference type="Pfam" id="PF25273">
    <property type="entry name" value="DUF7869"/>
    <property type="match status" value="1"/>
</dbReference>
<dbReference type="AlphaFoldDB" id="A0A6G0YCB1"/>
<dbReference type="Proteomes" id="UP000478052">
    <property type="component" value="Unassembled WGS sequence"/>
</dbReference>
<dbReference type="PANTHER" id="PTHR10773">
    <property type="entry name" value="DNA-DIRECTED RNA POLYMERASES I, II, AND III SUBUNIT RPABC2"/>
    <property type="match status" value="1"/>
</dbReference>
<feature type="domain" description="DUF7869" evidence="1">
    <location>
        <begin position="540"/>
        <end position="635"/>
    </location>
</feature>
<evidence type="ECO:0000313" key="2">
    <source>
        <dbReference type="EMBL" id="KAF0752930.1"/>
    </source>
</evidence>
<keyword evidence="3" id="KW-1185">Reference proteome</keyword>
<comment type="caution">
    <text evidence="2">The sequence shown here is derived from an EMBL/GenBank/DDBJ whole genome shotgun (WGS) entry which is preliminary data.</text>
</comment>
<gene>
    <name evidence="2" type="ORF">FWK35_00016182</name>
</gene>
<dbReference type="EMBL" id="VUJU01004889">
    <property type="protein sequence ID" value="KAF0752930.1"/>
    <property type="molecule type" value="Genomic_DNA"/>
</dbReference>
<dbReference type="PANTHER" id="PTHR10773:SF19">
    <property type="match status" value="1"/>
</dbReference>
<sequence>MTARSRVQKLVEMAKAQYPKTTKETVATTLSYSIDETHSIEEIDKLLLEFEDNIISHGVPADIDYDAGTVSTFQETLKNINLFEFIDDDPTYLYNYEPKQTNENLNEDPQLLEPTEYENCIVGKNYCIQLDQTENENLNEDPQLDPSENENCIVEKNYCIQLDQTENENLNEDPQLDPSENENCIVEKNYCIQLDQTENENLNEDPQILTKKRTRKPDNWKRNIKKLAKNKGEEYVSESGSIVKSKVLKAPCVNCRYSCSSNISLEIREKIRTKFWEMGDKNRQREFVVRHAVQVSPKNIKKKLNSNRKLNNMAYYLESEEIGKVRVCKKMFEATLVVSDKMIRNCFNNLDSEGVLKPLQQGKHKNHQKISEELKRGVLDHIDSFPRIESHYLRAQTQREFIDGGLTIADMYRLYVIHQEQNEKEYVRKHVYYDLFNNKRNISFFVPKKDQCTTCESWKNISEEEKNLQRVKYDAHVEAKIQSREEKAKDVAKGKEGMVLVCCYDLQAVLQTPCGEVNMFYYKRKLGVYNFTVYETSSRHGFCYVWSEDKAKRGANEIASCLWKYLNNLNSITNLPIIFYSDNCTGQNKNKYIVCLYMLATMKLEIPSITHKFLVCGHSQNEGDAMHACIEKQKKKVLKSGPIYVPDQWIPVISMARKSEPYFVNQMTTDDMIDFKKLSGQIGSNFNVNTDNKKVLWGKIRTIEVRKESPFKIFYKEELSENSFKIIDVRKQKLRGRRPKTNPTDLSLNLAYSRPPGVTIKKKTDLLSLCEANVIPNIYQEFYRNLNTNLTADSDDE</sequence>